<dbReference type="AlphaFoldDB" id="A0A0L8V535"/>
<protein>
    <submittedName>
        <fullName evidence="1">Uncharacterized protein</fullName>
    </submittedName>
</protein>
<evidence type="ECO:0000313" key="1">
    <source>
        <dbReference type="EMBL" id="KOH43595.1"/>
    </source>
</evidence>
<dbReference type="Proteomes" id="UP000036958">
    <property type="component" value="Unassembled WGS sequence"/>
</dbReference>
<gene>
    <name evidence="1" type="ORF">NC99_35150</name>
</gene>
<reference evidence="2" key="1">
    <citation type="submission" date="2015-07" db="EMBL/GenBank/DDBJ databases">
        <title>Genome sequencing of Sunxiuqinia dokdonensis strain SK.</title>
        <authorList>
            <person name="Ahn S."/>
            <person name="Kim B.-C."/>
        </authorList>
    </citation>
    <scope>NUCLEOTIDE SEQUENCE [LARGE SCALE GENOMIC DNA]</scope>
    <source>
        <strain evidence="2">SK</strain>
    </source>
</reference>
<accession>A0A0L8V535</accession>
<sequence length="42" mass="4841">MSKSPHPKYLLSSSSFFETEFLFSSTMNKTLKKGGHYAKQRL</sequence>
<dbReference type="STRING" id="1409788.NC99_35150"/>
<dbReference type="EMBL" id="LGIA01000181">
    <property type="protein sequence ID" value="KOH43595.1"/>
    <property type="molecule type" value="Genomic_DNA"/>
</dbReference>
<name>A0A0L8V535_9BACT</name>
<organism evidence="1 2">
    <name type="scientific">Sunxiuqinia dokdonensis</name>
    <dbReference type="NCBI Taxonomy" id="1409788"/>
    <lineage>
        <taxon>Bacteria</taxon>
        <taxon>Pseudomonadati</taxon>
        <taxon>Bacteroidota</taxon>
        <taxon>Bacteroidia</taxon>
        <taxon>Marinilabiliales</taxon>
        <taxon>Prolixibacteraceae</taxon>
        <taxon>Sunxiuqinia</taxon>
    </lineage>
</organism>
<keyword evidence="2" id="KW-1185">Reference proteome</keyword>
<proteinExistence type="predicted"/>
<evidence type="ECO:0000313" key="2">
    <source>
        <dbReference type="Proteomes" id="UP000036958"/>
    </source>
</evidence>
<comment type="caution">
    <text evidence="1">The sequence shown here is derived from an EMBL/GenBank/DDBJ whole genome shotgun (WGS) entry which is preliminary data.</text>
</comment>